<accession>A0A919Q4T9</accession>
<protein>
    <submittedName>
        <fullName evidence="1">Uncharacterized protein</fullName>
    </submittedName>
</protein>
<evidence type="ECO:0000313" key="2">
    <source>
        <dbReference type="Proteomes" id="UP000652354"/>
    </source>
</evidence>
<evidence type="ECO:0000313" key="1">
    <source>
        <dbReference type="EMBL" id="GIG53855.1"/>
    </source>
</evidence>
<gene>
    <name evidence="1" type="ORF">Dac01nite_06070</name>
</gene>
<organism evidence="1 2">
    <name type="scientific">Demequina activiva</name>
    <dbReference type="NCBI Taxonomy" id="1582364"/>
    <lineage>
        <taxon>Bacteria</taxon>
        <taxon>Bacillati</taxon>
        <taxon>Actinomycetota</taxon>
        <taxon>Actinomycetes</taxon>
        <taxon>Micrococcales</taxon>
        <taxon>Demequinaceae</taxon>
        <taxon>Demequina</taxon>
    </lineage>
</organism>
<dbReference type="Proteomes" id="UP000652354">
    <property type="component" value="Unassembled WGS sequence"/>
</dbReference>
<proteinExistence type="predicted"/>
<name>A0A919Q4T9_9MICO</name>
<comment type="caution">
    <text evidence="1">The sequence shown here is derived from an EMBL/GenBank/DDBJ whole genome shotgun (WGS) entry which is preliminary data.</text>
</comment>
<sequence length="73" mass="8364">MTAVDWGCEVCRLDLYTRPLTHIALVAESVPMAIRIYQCDTCGTWFKWDLSDRLFVLENDDAQALLAQIEKEA</sequence>
<dbReference type="EMBL" id="BONR01000001">
    <property type="protein sequence ID" value="GIG53855.1"/>
    <property type="molecule type" value="Genomic_DNA"/>
</dbReference>
<reference evidence="1" key="1">
    <citation type="submission" date="2021-01" db="EMBL/GenBank/DDBJ databases">
        <title>Whole genome shotgun sequence of Demequina activiva NBRC 110675.</title>
        <authorList>
            <person name="Komaki H."/>
            <person name="Tamura T."/>
        </authorList>
    </citation>
    <scope>NUCLEOTIDE SEQUENCE</scope>
    <source>
        <strain evidence="1">NBRC 110675</strain>
    </source>
</reference>
<keyword evidence="2" id="KW-1185">Reference proteome</keyword>
<dbReference type="RefSeq" id="WP_203653278.1">
    <property type="nucleotide sequence ID" value="NZ_BONR01000001.1"/>
</dbReference>
<dbReference type="AlphaFoldDB" id="A0A919Q4T9"/>